<proteinExistence type="predicted"/>
<evidence type="ECO:0000313" key="1">
    <source>
        <dbReference type="EMBL" id="RJF87953.1"/>
    </source>
</evidence>
<dbReference type="RefSeq" id="WP_119778588.1">
    <property type="nucleotide sequence ID" value="NZ_QYUK01000011.1"/>
</dbReference>
<dbReference type="AlphaFoldDB" id="A0A418WD58"/>
<name>A0A418WD58_9PROT</name>
<organism evidence="1 2">
    <name type="scientific">Oleomonas cavernae</name>
    <dbReference type="NCBI Taxonomy" id="2320859"/>
    <lineage>
        <taxon>Bacteria</taxon>
        <taxon>Pseudomonadati</taxon>
        <taxon>Pseudomonadota</taxon>
        <taxon>Alphaproteobacteria</taxon>
        <taxon>Acetobacterales</taxon>
        <taxon>Acetobacteraceae</taxon>
        <taxon>Oleomonas</taxon>
    </lineage>
</organism>
<sequence>MRTTLAIDDDVLIAAKAIARQQHKSIGEVVSDLARRALHRPQAPAVRNGIPLLPVRDTQAVVTLDIVNTLRDELP</sequence>
<reference evidence="1 2" key="1">
    <citation type="submission" date="2018-09" db="EMBL/GenBank/DDBJ databases">
        <authorList>
            <person name="Zhu H."/>
        </authorList>
    </citation>
    <scope>NUCLEOTIDE SEQUENCE [LARGE SCALE GENOMIC DNA]</scope>
    <source>
        <strain evidence="1 2">K1W22B-8</strain>
    </source>
</reference>
<gene>
    <name evidence="1" type="ORF">D3874_13755</name>
</gene>
<dbReference type="EMBL" id="QYUK01000011">
    <property type="protein sequence ID" value="RJF87953.1"/>
    <property type="molecule type" value="Genomic_DNA"/>
</dbReference>
<comment type="caution">
    <text evidence="1">The sequence shown here is derived from an EMBL/GenBank/DDBJ whole genome shotgun (WGS) entry which is preliminary data.</text>
</comment>
<protein>
    <submittedName>
        <fullName evidence="1">CopG family transcriptional regulator</fullName>
    </submittedName>
</protein>
<dbReference type="OrthoDB" id="9813767at2"/>
<dbReference type="Proteomes" id="UP000284605">
    <property type="component" value="Unassembled WGS sequence"/>
</dbReference>
<evidence type="ECO:0000313" key="2">
    <source>
        <dbReference type="Proteomes" id="UP000284605"/>
    </source>
</evidence>
<accession>A0A418WD58</accession>
<keyword evidence="2" id="KW-1185">Reference proteome</keyword>